<comment type="similarity">
    <text evidence="1">Belongs to the GCN1 family.</text>
</comment>
<dbReference type="GO" id="GO:0019887">
    <property type="term" value="F:protein kinase regulator activity"/>
    <property type="evidence" value="ECO:0007669"/>
    <property type="project" value="TreeGrafter"/>
</dbReference>
<evidence type="ECO:0000256" key="1">
    <source>
        <dbReference type="ARBA" id="ARBA00007366"/>
    </source>
</evidence>
<feature type="repeat" description="HEAT" evidence="4">
    <location>
        <begin position="1516"/>
        <end position="1553"/>
    </location>
</feature>
<dbReference type="SUPFAM" id="SSF48371">
    <property type="entry name" value="ARM repeat"/>
    <property type="match status" value="3"/>
</dbReference>
<dbReference type="Pfam" id="PF24984">
    <property type="entry name" value="HEAT_EF3_GNC1"/>
    <property type="match status" value="1"/>
</dbReference>
<dbReference type="EMBL" id="LR785397">
    <property type="protein sequence ID" value="CAB3248538.1"/>
    <property type="molecule type" value="mRNA"/>
</dbReference>
<dbReference type="PANTHER" id="PTHR23346">
    <property type="entry name" value="TRANSLATIONAL ACTIVATOR GCN1-RELATED"/>
    <property type="match status" value="1"/>
</dbReference>
<dbReference type="GO" id="GO:0034198">
    <property type="term" value="P:cellular response to amino acid starvation"/>
    <property type="evidence" value="ECO:0007669"/>
    <property type="project" value="TreeGrafter"/>
</dbReference>
<dbReference type="InterPro" id="IPR011989">
    <property type="entry name" value="ARM-like"/>
</dbReference>
<dbReference type="GO" id="GO:0005829">
    <property type="term" value="C:cytosol"/>
    <property type="evidence" value="ECO:0007669"/>
    <property type="project" value="TreeGrafter"/>
</dbReference>
<dbReference type="InterPro" id="IPR000225">
    <property type="entry name" value="Armadillo"/>
</dbReference>
<dbReference type="GO" id="GO:0006417">
    <property type="term" value="P:regulation of translation"/>
    <property type="evidence" value="ECO:0007669"/>
    <property type="project" value="TreeGrafter"/>
</dbReference>
<dbReference type="InterPro" id="IPR000357">
    <property type="entry name" value="HEAT"/>
</dbReference>
<dbReference type="InterPro" id="IPR056810">
    <property type="entry name" value="GNC1-like_N"/>
</dbReference>
<dbReference type="InterPro" id="IPR034085">
    <property type="entry name" value="TOG"/>
</dbReference>
<feature type="repeat" description="HEAT" evidence="4">
    <location>
        <begin position="1635"/>
        <end position="1673"/>
    </location>
</feature>
<dbReference type="SMART" id="SM00185">
    <property type="entry name" value="ARM"/>
    <property type="match status" value="5"/>
</dbReference>
<dbReference type="FunFam" id="1.25.10.10:FF:000096">
    <property type="entry name" value="eIF-2-alpha kinase activator gcn1"/>
    <property type="match status" value="1"/>
</dbReference>
<evidence type="ECO:0000256" key="4">
    <source>
        <dbReference type="PROSITE-ProRule" id="PRU00103"/>
    </source>
</evidence>
<keyword evidence="3" id="KW-0677">Repeat</keyword>
<evidence type="ECO:0000313" key="7">
    <source>
        <dbReference type="EMBL" id="CAB3248538.1"/>
    </source>
</evidence>
<dbReference type="InterPro" id="IPR057546">
    <property type="entry name" value="HEAT_GCN1"/>
</dbReference>
<gene>
    <name evidence="7" type="primary">Gcn1l1</name>
</gene>
<keyword evidence="2" id="KW-0597">Phosphoprotein</keyword>
<feature type="region of interest" description="Disordered" evidence="5">
    <location>
        <begin position="797"/>
        <end position="827"/>
    </location>
</feature>
<evidence type="ECO:0000256" key="2">
    <source>
        <dbReference type="ARBA" id="ARBA00022553"/>
    </source>
</evidence>
<dbReference type="SMART" id="SM01349">
    <property type="entry name" value="TOG"/>
    <property type="match status" value="2"/>
</dbReference>
<dbReference type="Gene3D" id="1.25.10.10">
    <property type="entry name" value="Leucine-rich Repeat Variant"/>
    <property type="match status" value="7"/>
</dbReference>
<name>A0A6F9DDN9_9ASCI</name>
<dbReference type="Pfam" id="PF24993">
    <property type="entry name" value="GNC1_N"/>
    <property type="match status" value="1"/>
</dbReference>
<dbReference type="Pfam" id="PF02985">
    <property type="entry name" value="HEAT"/>
    <property type="match status" value="1"/>
</dbReference>
<protein>
    <submittedName>
        <fullName evidence="7">Translational activator GCN1</fullName>
    </submittedName>
</protein>
<reference evidence="7" key="1">
    <citation type="submission" date="2020-04" db="EMBL/GenBank/DDBJ databases">
        <authorList>
            <person name="Neveu A P."/>
        </authorList>
    </citation>
    <scope>NUCLEOTIDE SEQUENCE</scope>
    <source>
        <tissue evidence="7">Whole embryo</tissue>
    </source>
</reference>
<evidence type="ECO:0000256" key="3">
    <source>
        <dbReference type="ARBA" id="ARBA00022737"/>
    </source>
</evidence>
<dbReference type="Pfam" id="PF25801">
    <property type="entry name" value="HEAT_GCN1_C_2"/>
    <property type="match status" value="1"/>
</dbReference>
<feature type="repeat" description="HEAT" evidence="4">
    <location>
        <begin position="1982"/>
        <end position="2019"/>
    </location>
</feature>
<feature type="domain" description="TOG" evidence="6">
    <location>
        <begin position="1339"/>
        <end position="1575"/>
    </location>
</feature>
<dbReference type="PANTHER" id="PTHR23346:SF7">
    <property type="entry name" value="STALLED RIBOSOME SENSOR GCN1"/>
    <property type="match status" value="1"/>
</dbReference>
<dbReference type="FunFam" id="1.25.10.10:FF:000162">
    <property type="entry name" value="GCN1, eIF2 alpha kinase activator homolog"/>
    <property type="match status" value="1"/>
</dbReference>
<feature type="domain" description="TOG" evidence="6">
    <location>
        <begin position="2074"/>
        <end position="2311"/>
    </location>
</feature>
<dbReference type="FunFam" id="1.25.10.10:FF:000090">
    <property type="entry name" value="eIF-2-alpha kinase activator GCN1"/>
    <property type="match status" value="1"/>
</dbReference>
<evidence type="ECO:0000259" key="6">
    <source>
        <dbReference type="SMART" id="SM01349"/>
    </source>
</evidence>
<dbReference type="PROSITE" id="PS50077">
    <property type="entry name" value="HEAT_REPEAT"/>
    <property type="match status" value="3"/>
</dbReference>
<sequence length="2665" mass="295100">MECLKTFFYQSTSSEVKWRVNLMEEVDHLFVTKPGIPEPAVKMAIIALSHTLGQYHDINSRRKAESLLRTLLEKHKSVSYAFVLKVLADLAKVMCADNSCSRSNSGRALSALSWCQVVAESCLVDADSANWGKLIDVQAMLFYAVCSSQYKPICASGKRKLTAMWKRFSNAMDIYCKALLSGDPTIYKCVLLSAMLVYDRETLLSHKSEILSMYVKSVIMSKTAPKPSALICCKQILKEVSHTDFTETIFPALQKGLLRSPETVLLTIQNILSSLSIDLSRHSLALVKIIAPQLISKIDSNREVAVKAVVAMATECSDSDAVLETTKHLFVVLKGSLGKLTIVTQKCAVLEAIGGFSSCPVGSGSSANQLAANVSVLFIPFLQQEIHEGTLVTAATALNGWCKMFKSSVPKELIDWFVKAPGLKSSNPNVRAAYIACQISAFKSDTLPQIEPVIPYLIQTIEKATQQQTQIPLVTEALYASLLLSKLENVELTKTFKFGNFWNTIFDPKKSLFTSEKFLQHTPEGALFHLQNLVGYLLLEHSQKIPNDMTKQLYNCLIFALLHKSWELRKATKQTVRKLLSSLAGSQFSKDLLPMLFHIMRPSNVIDFSNVEDIAEAKKSYMAPKWFVDALFCLSNLPTLKDDKKMSLDIIFVLLVDSYHPCITEVNNHFFIDFLFKCGYNPQKFVKENLTEISKLIVKPEHHTKSSLAALGDFIGFAPNIMLPHLTEYALDVMNDHKFMQVTEREVKIMNTADGELWNIKIIDSAPKIVENKNVKRQNKTYSFKEQKEAEALQKELEQKKKGADPGGVKGSGSQKKTSPIPKNLSKKQKEMVEQELEKEAAIRQRLTELNDKFALLFNVLEVSFNTAINVIASEKYFVPLVDPLLNLLPSPLVSKQIQNLYILLSKSMMSVRKDLGLQVGYATLRMCEPACEVNPDWCCEKLPVVVTDLLSNFMTQQKAKYSTCAFAYIFAFLQRTLAKCGSIIESDSKLMCSILQYTLTHVRVRIGEDDLRSPELLPRANIMSSMCQLVGTSMVQVQHLASEVLLETCEAASAYEGCASASDEEINILLENLLSPAPVLRAVVLKSLLKLELVVDESNPNIIRRAWLAMHDVDAENRSHAKELWETFGFSLNENICHQLMEDIEHHEPVIQQSAADALAAALAEYPNIIPEILRELIDIYNKKLERPAPVLDQLGRVISESPPDQYQPRIGVAFAMKKISPLLEEDQVNLIFSFYVPDAVGDRHPEVRSNMLEAALQAVNDHGKKSSSVLLSILEDFLKNAPNSESYDVIRQSVVILIGTLARHLDKDDPKIKPIVAKLTETLSTPSQAVQEAVANCLPPLVPSIKDQAPIIVQKLLTILLESDNYGERKGAAYGLAGMVKGLGIISFKQHDIMSKLTEAVQDKKNFRHREGALLAFEMFCGMLGRLFEPYVVHVLPHLLICFGDGNTYVREAADNTAKAVMRNLSGHGVRLVLPSLLNALNEDLWRTKTGSAELLGAMAFCAPKQLSSCLPSIVPKLCEVLTDSHPKVQKAGQQALKQIGSVIRNPEIQAICPVLLAALSDPSRKTTECLQTLLNTKFIHFIDAPSLALILPVVQRAFLDRSMDTRKMAAQIIGNMYSLTDQKDLNPYLPAVIPGLKNTLLDPVPEVRAIAAKALGAMVKETGESQFKELLPWLMENLVSEQSSVDRSGAAQGLSEVLYALGTSQLTKLMPEVVRTAQEESILPHVREGYILLLVYLPTTFGDDFVPFIGDVIPPILKALADEAEFVRATALCAGQRIITMYSETAMPVLLPQLEKGLFDDNWRIRLSSIQLLGDLLYQITGVTGKMSAHGEEDDNFGTTEGFKALVETLGQERRDLVLSGLYMGRSDVALRVRQSSLHVWKIIVPNTPRVLREILPTLFKLLLGCLASSIYDKRQVAAKTLGDIVRKLGERMLPELIPILEKGLYSSDPSQREGVCIGLTEIIQSCSRDAIIVFTDNLVPTVRKALCDPLDGVREAAATTFEHLHNTIGVQALDEILPSLLRNLKNEETSEYAVDGLRQIIAIKGKVVLPFIVPKLVEPPINTEVLAFLSSVAGEALTRHLPTIMKALTTALINSMSDSEEFKVVLDDCGTVINSVEGEHGTRIVIDDLLSGLKQDNGNVRYASIVLLQTLCKNEETDYNDYVSVFLQSFIKLLADKQERIQQAAWDAMTSVTSNLDPADMQRHVSSVRHALRVVRNEELVLQTGTIPGFCQAKKGMSPLLPLFREGILNGSPELKEQSVKGLAECINYLTPVALKPSVTQITGPLIRILGDRYSSNVRIAFLETLALLLDKAGAFLKPFLPQLQTTFSKALQDQNRGVRMQAGTALSHLAAIHTRIDPLFADLNNNISNAEDLSVRETLLQALRGCINQGGKKMGSKVKQDILPTLVALLSSDEETSSRCAAGCLGNLCKFLDESEISQLMTQQIFVKDPSASWPLRQSRAALLASALKEACDNVYVAQWESKILEQVLAYTAMDRVQIVTHGIHCAAYLLRHVIRSSSEVPTNVTNSIKNGLEASSNDVKIETTKSLTWVMQQIQSSPVSNGHQNGDGDSEIPTSLLIRLNSFLLPMTREKNTAVKSAAEFALVSILKLRINDDLLQKCCAKMTSREASSLQELYKQKLKRIASSAETPEAIDDTILKS</sequence>
<dbReference type="InterPro" id="IPR021133">
    <property type="entry name" value="HEAT_type_2"/>
</dbReference>
<dbReference type="InterPro" id="IPR016024">
    <property type="entry name" value="ARM-type_fold"/>
</dbReference>
<proteinExistence type="evidence at transcript level"/>
<dbReference type="Pfam" id="PF24987">
    <property type="entry name" value="HEAT_EF3_N"/>
    <property type="match status" value="1"/>
</dbReference>
<evidence type="ECO:0000256" key="5">
    <source>
        <dbReference type="SAM" id="MobiDB-lite"/>
    </source>
</evidence>
<dbReference type="Pfam" id="PF23271">
    <property type="entry name" value="HEAT_GCN1"/>
    <property type="match status" value="1"/>
</dbReference>
<organism evidence="7">
    <name type="scientific">Phallusia mammillata</name>
    <dbReference type="NCBI Taxonomy" id="59560"/>
    <lineage>
        <taxon>Eukaryota</taxon>
        <taxon>Metazoa</taxon>
        <taxon>Chordata</taxon>
        <taxon>Tunicata</taxon>
        <taxon>Ascidiacea</taxon>
        <taxon>Phlebobranchia</taxon>
        <taxon>Ascidiidae</taxon>
        <taxon>Phallusia</taxon>
    </lineage>
</organism>
<accession>A0A6F9DDN9</accession>